<evidence type="ECO:0000256" key="2">
    <source>
        <dbReference type="ARBA" id="ARBA00004752"/>
    </source>
</evidence>
<dbReference type="GO" id="GO:0009252">
    <property type="term" value="P:peptidoglycan biosynthetic process"/>
    <property type="evidence" value="ECO:0007669"/>
    <property type="project" value="UniProtKB-KW"/>
</dbReference>
<dbReference type="InterPro" id="IPR050068">
    <property type="entry name" value="MurA_subfamily"/>
</dbReference>
<dbReference type="InterPro" id="IPR036968">
    <property type="entry name" value="Enolpyruvate_Tfrase_sf"/>
</dbReference>
<dbReference type="Gene3D" id="3.65.10.10">
    <property type="entry name" value="Enolpyruvate transferase domain"/>
    <property type="match status" value="2"/>
</dbReference>
<keyword evidence="7" id="KW-0573">Peptidoglycan synthesis</keyword>
<evidence type="ECO:0000256" key="8">
    <source>
        <dbReference type="ARBA" id="ARBA00023306"/>
    </source>
</evidence>
<dbReference type="InterPro" id="IPR013792">
    <property type="entry name" value="RNA3'P_cycl/enolpyr_Trfase_a/b"/>
</dbReference>
<dbReference type="EMBL" id="JACONZ010000002">
    <property type="protein sequence ID" value="MBC5581552.1"/>
    <property type="molecule type" value="Genomic_DNA"/>
</dbReference>
<dbReference type="GO" id="GO:0008760">
    <property type="term" value="F:UDP-N-acetylglucosamine 1-carboxyvinyltransferase activity"/>
    <property type="evidence" value="ECO:0007669"/>
    <property type="project" value="UniProtKB-EC"/>
</dbReference>
<keyword evidence="8" id="KW-0131">Cell cycle</keyword>
<dbReference type="AlphaFoldDB" id="A0A923IF29"/>
<evidence type="ECO:0000256" key="4">
    <source>
        <dbReference type="ARBA" id="ARBA00022618"/>
    </source>
</evidence>
<comment type="pathway">
    <text evidence="2">Cell wall biogenesis; peptidoglycan biosynthesis.</text>
</comment>
<evidence type="ECO:0000256" key="9">
    <source>
        <dbReference type="ARBA" id="ARBA00023316"/>
    </source>
</evidence>
<protein>
    <recommendedName>
        <fullName evidence="12">UDP-N-acetylglucosamine 1-carboxyvinyltransferase</fullName>
        <ecNumber evidence="11">2.5.1.7</ecNumber>
    </recommendedName>
    <alternativeName>
        <fullName evidence="13">Enoylpyruvate transferase</fullName>
    </alternativeName>
    <alternativeName>
        <fullName evidence="14">UDP-N-acetylglucosamine enolpyruvyl transferase</fullName>
    </alternativeName>
</protein>
<sequence>MDKIVACGGLPLFGEVEMPTAKNSILPILAAAVLAQGPVRIRRAPLLRDVDTSLQLLAALGCPAVRTGGDLLLAPGGAVGDSVPPKLMAAMRSSIYYLAPMLARGGRARITFPGGCRLGARPIDIHLEGLAAMGAEISRDGEELDCAAPRGLHGAQFHLHFPSVGATETLMMAAAAASGVSVLTGAAREPEVVDLAGFLNACGARVEGAGSGRLVIRGGALHGCDYTPIPDRITAQTVLCAAAACGGAVTLRRAPFAPLQPLAGLLQRAGCTVRQLPGDGVRIEAAGRLAGLGRLETGVYPAFATDAGPLLAAAMLTADGGTALRETIFTNRFACAAEFARMGAQAEVEQGGGLLRIRGVSRLQGARLEARDLRGGAALVIAALAAQGESEITGVEFIRRGYEDIAGLFRALGAQVDSRPQAEAPLRQAALLAQ</sequence>
<keyword evidence="18" id="KW-1185">Reference proteome</keyword>
<accession>A0A923IF29</accession>
<evidence type="ECO:0000256" key="7">
    <source>
        <dbReference type="ARBA" id="ARBA00022984"/>
    </source>
</evidence>
<evidence type="ECO:0000313" key="17">
    <source>
        <dbReference type="EMBL" id="MBC5581552.1"/>
    </source>
</evidence>
<dbReference type="SUPFAM" id="SSF55205">
    <property type="entry name" value="EPT/RTPC-like"/>
    <property type="match status" value="1"/>
</dbReference>
<dbReference type="PANTHER" id="PTHR43783">
    <property type="entry name" value="UDP-N-ACETYLGLUCOSAMINE 1-CARBOXYVINYLTRANSFERASE"/>
    <property type="match status" value="1"/>
</dbReference>
<keyword evidence="9" id="KW-0961">Cell wall biogenesis/degradation</keyword>
<comment type="catalytic activity">
    <reaction evidence="15">
        <text>phosphoenolpyruvate + UDP-N-acetyl-alpha-D-glucosamine = UDP-N-acetyl-3-O-(1-carboxyvinyl)-alpha-D-glucosamine + phosphate</text>
        <dbReference type="Rhea" id="RHEA:18681"/>
        <dbReference type="ChEBI" id="CHEBI:43474"/>
        <dbReference type="ChEBI" id="CHEBI:57705"/>
        <dbReference type="ChEBI" id="CHEBI:58702"/>
        <dbReference type="ChEBI" id="CHEBI:68483"/>
        <dbReference type="EC" id="2.5.1.7"/>
    </reaction>
</comment>
<keyword evidence="5 17" id="KW-0808">Transferase</keyword>
<keyword evidence="3" id="KW-0963">Cytoplasm</keyword>
<dbReference type="EC" id="2.5.1.7" evidence="11"/>
<gene>
    <name evidence="17" type="ORF">H8S23_08510</name>
</gene>
<comment type="similarity">
    <text evidence="10">Belongs to the EPSP synthase family. MurA subfamily.</text>
</comment>
<reference evidence="17" key="1">
    <citation type="submission" date="2020-08" db="EMBL/GenBank/DDBJ databases">
        <title>Genome public.</title>
        <authorList>
            <person name="Liu C."/>
            <person name="Sun Q."/>
        </authorList>
    </citation>
    <scope>NUCLEOTIDE SEQUENCE</scope>
    <source>
        <strain evidence="17">BX8</strain>
    </source>
</reference>
<dbReference type="Pfam" id="PF00275">
    <property type="entry name" value="EPSP_synthase"/>
    <property type="match status" value="1"/>
</dbReference>
<dbReference type="GO" id="GO:0005737">
    <property type="term" value="C:cytoplasm"/>
    <property type="evidence" value="ECO:0007669"/>
    <property type="project" value="UniProtKB-SubCell"/>
</dbReference>
<evidence type="ECO:0000256" key="3">
    <source>
        <dbReference type="ARBA" id="ARBA00022490"/>
    </source>
</evidence>
<dbReference type="GO" id="GO:0071555">
    <property type="term" value="P:cell wall organization"/>
    <property type="evidence" value="ECO:0007669"/>
    <property type="project" value="UniProtKB-KW"/>
</dbReference>
<proteinExistence type="inferred from homology"/>
<evidence type="ECO:0000256" key="1">
    <source>
        <dbReference type="ARBA" id="ARBA00004496"/>
    </source>
</evidence>
<feature type="domain" description="Enolpyruvate transferase" evidence="16">
    <location>
        <begin position="11"/>
        <end position="405"/>
    </location>
</feature>
<evidence type="ECO:0000256" key="12">
    <source>
        <dbReference type="ARBA" id="ARBA00039754"/>
    </source>
</evidence>
<dbReference type="InterPro" id="IPR001986">
    <property type="entry name" value="Enolpyruvate_Tfrase_dom"/>
</dbReference>
<evidence type="ECO:0000313" key="18">
    <source>
        <dbReference type="Proteomes" id="UP000659630"/>
    </source>
</evidence>
<dbReference type="GO" id="GO:0008360">
    <property type="term" value="P:regulation of cell shape"/>
    <property type="evidence" value="ECO:0007669"/>
    <property type="project" value="UniProtKB-KW"/>
</dbReference>
<evidence type="ECO:0000256" key="15">
    <source>
        <dbReference type="ARBA" id="ARBA00047527"/>
    </source>
</evidence>
<evidence type="ECO:0000256" key="5">
    <source>
        <dbReference type="ARBA" id="ARBA00022679"/>
    </source>
</evidence>
<dbReference type="NCBIfam" id="NF006873">
    <property type="entry name" value="PRK09369.1"/>
    <property type="match status" value="1"/>
</dbReference>
<name>A0A923IF29_9FIRM</name>
<keyword evidence="4" id="KW-0132">Cell division</keyword>
<evidence type="ECO:0000256" key="13">
    <source>
        <dbReference type="ARBA" id="ARBA00042443"/>
    </source>
</evidence>
<comment type="subcellular location">
    <subcellularLocation>
        <location evidence="1">Cytoplasm</location>
    </subcellularLocation>
</comment>
<dbReference type="Proteomes" id="UP000659630">
    <property type="component" value="Unassembled WGS sequence"/>
</dbReference>
<evidence type="ECO:0000256" key="6">
    <source>
        <dbReference type="ARBA" id="ARBA00022960"/>
    </source>
</evidence>
<dbReference type="RefSeq" id="WP_186887894.1">
    <property type="nucleotide sequence ID" value="NZ_JACONZ010000002.1"/>
</dbReference>
<dbReference type="GO" id="GO:0051301">
    <property type="term" value="P:cell division"/>
    <property type="evidence" value="ECO:0007669"/>
    <property type="project" value="UniProtKB-KW"/>
</dbReference>
<evidence type="ECO:0000256" key="14">
    <source>
        <dbReference type="ARBA" id="ARBA00042842"/>
    </source>
</evidence>
<evidence type="ECO:0000259" key="16">
    <source>
        <dbReference type="Pfam" id="PF00275"/>
    </source>
</evidence>
<organism evidence="17 18">
    <name type="scientific">Anaerofilum hominis</name>
    <dbReference type="NCBI Taxonomy" id="2763016"/>
    <lineage>
        <taxon>Bacteria</taxon>
        <taxon>Bacillati</taxon>
        <taxon>Bacillota</taxon>
        <taxon>Clostridia</taxon>
        <taxon>Eubacteriales</taxon>
        <taxon>Oscillospiraceae</taxon>
        <taxon>Anaerofilum</taxon>
    </lineage>
</organism>
<evidence type="ECO:0000256" key="10">
    <source>
        <dbReference type="ARBA" id="ARBA00038367"/>
    </source>
</evidence>
<comment type="caution">
    <text evidence="17">The sequence shown here is derived from an EMBL/GenBank/DDBJ whole genome shotgun (WGS) entry which is preliminary data.</text>
</comment>
<keyword evidence="6" id="KW-0133">Cell shape</keyword>
<dbReference type="PANTHER" id="PTHR43783:SF1">
    <property type="entry name" value="UDP-N-ACETYLGLUCOSAMINE 1-CARBOXYVINYLTRANSFERASE"/>
    <property type="match status" value="1"/>
</dbReference>
<evidence type="ECO:0000256" key="11">
    <source>
        <dbReference type="ARBA" id="ARBA00039108"/>
    </source>
</evidence>